<feature type="compositionally biased region" description="Basic and acidic residues" evidence="1">
    <location>
        <begin position="127"/>
        <end position="138"/>
    </location>
</feature>
<feature type="region of interest" description="Disordered" evidence="1">
    <location>
        <begin position="112"/>
        <end position="138"/>
    </location>
</feature>
<comment type="caution">
    <text evidence="2">The sequence shown here is derived from an EMBL/GenBank/DDBJ whole genome shotgun (WGS) entry which is preliminary data.</text>
</comment>
<reference evidence="2" key="1">
    <citation type="submission" date="2014-01" db="EMBL/GenBank/DDBJ databases">
        <authorList>
            <person name="Brown-Elliot B."/>
            <person name="Wallace R."/>
            <person name="Lenaerts A."/>
            <person name="Ordway D."/>
            <person name="DeGroote M.A."/>
            <person name="Parker T."/>
            <person name="Sizemore C."/>
            <person name="Tallon L.J."/>
            <person name="Sadzewicz L.K."/>
            <person name="Sengamalay N."/>
            <person name="Fraser C.M."/>
            <person name="Hine E."/>
            <person name="Shefchek K.A."/>
            <person name="Das S.P."/>
            <person name="Tettelin H."/>
        </authorList>
    </citation>
    <scope>NUCLEOTIDE SEQUENCE [LARGE SCALE GENOMIC DNA]</scope>
    <source>
        <strain evidence="2">4042</strain>
    </source>
</reference>
<gene>
    <name evidence="2" type="ORF">I553_2773</name>
</gene>
<accession>X8BJQ3</accession>
<dbReference type="AlphaFoldDB" id="X8BJQ3"/>
<evidence type="ECO:0000313" key="2">
    <source>
        <dbReference type="EMBL" id="EUA44119.1"/>
    </source>
</evidence>
<sequence>MGHAAPAQRRRLVRDRAAAPRRRGALPRCCKSTPSPQTLADAGGMGRNTFQRRRGRRTQLLDIAAAALGETAAAPPRCDATETQPRRAHLATCWWRTCRRCGGTLCAQLLARPRGRGEGGKPGPADGTRRGERRSSTG</sequence>
<proteinExistence type="predicted"/>
<evidence type="ECO:0000256" key="1">
    <source>
        <dbReference type="SAM" id="MobiDB-lite"/>
    </source>
</evidence>
<protein>
    <submittedName>
        <fullName evidence="2">Uncharacterized protein</fullName>
    </submittedName>
</protein>
<name>X8BJQ3_MYCXE</name>
<organism evidence="2">
    <name type="scientific">Mycobacterium xenopi 4042</name>
    <dbReference type="NCBI Taxonomy" id="1299334"/>
    <lineage>
        <taxon>Bacteria</taxon>
        <taxon>Bacillati</taxon>
        <taxon>Actinomycetota</taxon>
        <taxon>Actinomycetes</taxon>
        <taxon>Mycobacteriales</taxon>
        <taxon>Mycobacteriaceae</taxon>
        <taxon>Mycobacterium</taxon>
    </lineage>
</organism>
<dbReference type="EMBL" id="JAOB01000038">
    <property type="protein sequence ID" value="EUA44119.1"/>
    <property type="molecule type" value="Genomic_DNA"/>
</dbReference>
<dbReference type="PATRIC" id="fig|1299334.3.peg.3827"/>
<feature type="region of interest" description="Disordered" evidence="1">
    <location>
        <begin position="1"/>
        <end position="48"/>
    </location>
</feature>
<feature type="compositionally biased region" description="Basic residues" evidence="1">
    <location>
        <begin position="8"/>
        <end position="25"/>
    </location>
</feature>